<dbReference type="InterPro" id="IPR051612">
    <property type="entry name" value="Teichoic_Acid_Biosynth"/>
</dbReference>
<keyword evidence="3" id="KW-1003">Cell membrane</keyword>
<dbReference type="OrthoDB" id="8549922at2"/>
<dbReference type="InterPro" id="IPR043148">
    <property type="entry name" value="TagF_C"/>
</dbReference>
<dbReference type="KEGG" id="kfl:Kfla_2738"/>
<evidence type="ECO:0000256" key="5">
    <source>
        <dbReference type="ARBA" id="ARBA00022944"/>
    </source>
</evidence>
<dbReference type="HOGENOM" id="CLU_029598_1_1_11"/>
<organism evidence="7 8">
    <name type="scientific">Kribbella flavida (strain DSM 17836 / JCM 10339 / NBRC 14399)</name>
    <dbReference type="NCBI Taxonomy" id="479435"/>
    <lineage>
        <taxon>Bacteria</taxon>
        <taxon>Bacillati</taxon>
        <taxon>Actinomycetota</taxon>
        <taxon>Actinomycetes</taxon>
        <taxon>Propionibacteriales</taxon>
        <taxon>Kribbellaceae</taxon>
        <taxon>Kribbella</taxon>
    </lineage>
</organism>
<sequence length="367" mass="41783">MSRDTVVFESWRGKYSDSPRAVSERLGELRPDLRRIWVVSGPDVQLPDDVERVVRNTPAYFLRIASARYFLSNDMMPRYPLKTRRTTYVQLWHGTPLKRIGFDVPDAKYAGADVYSRRLAKDVRRWDHLVSPNHFSTGKLQQAFRYSGSVLELGYPRNDVLSGPGADELRAKVRAELGLAPSARAVLYTPTWRDDALTGSAKPNPLAAEAEQVLGRLPDETVLLFRFHHLVAASSPVPRHPRVLDVSDHPDIQALYLAADLMITDYSSTMFDFAVTGRPMVFYTYDLADYRDQLRGFYFDLEAEAPGPLVTTAEELIAALADEDGLRRRYAPAYDAFRQRYNHLDDGRATDRLIERVFQPAGRSDRR</sequence>
<comment type="similarity">
    <text evidence="2">Belongs to the CDP-glycerol glycerophosphotransferase family.</text>
</comment>
<dbReference type="eggNOG" id="COG1887">
    <property type="taxonomic scope" value="Bacteria"/>
</dbReference>
<evidence type="ECO:0000256" key="4">
    <source>
        <dbReference type="ARBA" id="ARBA00022679"/>
    </source>
</evidence>
<evidence type="ECO:0000256" key="3">
    <source>
        <dbReference type="ARBA" id="ARBA00022475"/>
    </source>
</evidence>
<evidence type="ECO:0000256" key="1">
    <source>
        <dbReference type="ARBA" id="ARBA00004202"/>
    </source>
</evidence>
<dbReference type="Gene3D" id="3.40.50.11820">
    <property type="match status" value="1"/>
</dbReference>
<dbReference type="InterPro" id="IPR007554">
    <property type="entry name" value="Glycerophosphate_synth"/>
</dbReference>
<dbReference type="AlphaFoldDB" id="D2PZ09"/>
<dbReference type="PANTHER" id="PTHR37316:SF3">
    <property type="entry name" value="TEICHOIC ACID GLYCEROL-PHOSPHATE TRANSFERASE"/>
    <property type="match status" value="1"/>
</dbReference>
<dbReference type="Pfam" id="PF04464">
    <property type="entry name" value="Glyphos_transf"/>
    <property type="match status" value="1"/>
</dbReference>
<evidence type="ECO:0000313" key="7">
    <source>
        <dbReference type="EMBL" id="ADB31803.1"/>
    </source>
</evidence>
<evidence type="ECO:0000313" key="8">
    <source>
        <dbReference type="Proteomes" id="UP000007967"/>
    </source>
</evidence>
<dbReference type="Gene3D" id="3.40.50.12580">
    <property type="match status" value="1"/>
</dbReference>
<dbReference type="PANTHER" id="PTHR37316">
    <property type="entry name" value="TEICHOIC ACID GLYCEROL-PHOSPHATE PRIMASE"/>
    <property type="match status" value="1"/>
</dbReference>
<dbReference type="Proteomes" id="UP000007967">
    <property type="component" value="Chromosome"/>
</dbReference>
<dbReference type="SUPFAM" id="SSF53756">
    <property type="entry name" value="UDP-Glycosyltransferase/glycogen phosphorylase"/>
    <property type="match status" value="1"/>
</dbReference>
<reference evidence="7 8" key="2">
    <citation type="journal article" date="2010" name="Stand. Genomic Sci.">
        <title>Complete genome sequence of Kribbella flavida type strain (IFO 14399).</title>
        <authorList>
            <person name="Pukall R."/>
            <person name="Lapidus A."/>
            <person name="Glavina Del Rio T."/>
            <person name="Copeland A."/>
            <person name="Tice H."/>
            <person name="Cheng J.-F."/>
            <person name="Lucas S."/>
            <person name="Chen F."/>
            <person name="Nolan M."/>
            <person name="LaButti K."/>
            <person name="Pati A."/>
            <person name="Ivanova N."/>
            <person name="Mavrommatis K."/>
            <person name="Mikhailova N."/>
            <person name="Pitluck S."/>
            <person name="Bruce D."/>
            <person name="Goodwin L."/>
            <person name="Land M."/>
            <person name="Hauser L."/>
            <person name="Chang Y.-J."/>
            <person name="Jeffries C.D."/>
            <person name="Chen A."/>
            <person name="Palaniappan K."/>
            <person name="Chain P."/>
            <person name="Rohde M."/>
            <person name="Goeker M."/>
            <person name="Bristow J."/>
            <person name="Eisen J.A."/>
            <person name="Markowitz V."/>
            <person name="Hugenholtz P."/>
            <person name="Kyrpides N.C."/>
            <person name="Klenk H.-P."/>
            <person name="Brettin T."/>
        </authorList>
    </citation>
    <scope>NUCLEOTIDE SEQUENCE [LARGE SCALE GENOMIC DNA]</scope>
    <source>
        <strain evidence="8">DSM 17836 / JCM 10339 / NBRC 14399</strain>
    </source>
</reference>
<dbReference type="GO" id="GO:0047355">
    <property type="term" value="F:CDP-glycerol glycerophosphotransferase activity"/>
    <property type="evidence" value="ECO:0007669"/>
    <property type="project" value="InterPro"/>
</dbReference>
<comment type="subcellular location">
    <subcellularLocation>
        <location evidence="1">Cell membrane</location>
        <topology evidence="1">Peripheral membrane protein</topology>
    </subcellularLocation>
</comment>
<keyword evidence="6" id="KW-0472">Membrane</keyword>
<reference evidence="8" key="1">
    <citation type="submission" date="2009-09" db="EMBL/GenBank/DDBJ databases">
        <title>The complete genome of Kribbella flavida DSM 17836.</title>
        <authorList>
            <consortium name="US DOE Joint Genome Institute (JGI-PGF)"/>
            <person name="Lucas S."/>
            <person name="Copeland A."/>
            <person name="Lapidus A."/>
            <person name="Glavina del Rio T."/>
            <person name="Dalin E."/>
            <person name="Tice H."/>
            <person name="Bruce D."/>
            <person name="Goodwin L."/>
            <person name="Pitluck S."/>
            <person name="Kyrpides N."/>
            <person name="Mavromatis K."/>
            <person name="Ivanova N."/>
            <person name="Saunders E."/>
            <person name="Brettin T."/>
            <person name="Detter J.C."/>
            <person name="Han C."/>
            <person name="Larimer F."/>
            <person name="Land M."/>
            <person name="Hauser L."/>
            <person name="Markowitz V."/>
            <person name="Cheng J.-F."/>
            <person name="Hugenholtz P."/>
            <person name="Woyke T."/>
            <person name="Wu D."/>
            <person name="Pukall R."/>
            <person name="Klenk H.-P."/>
            <person name="Eisen J.A."/>
        </authorList>
    </citation>
    <scope>NUCLEOTIDE SEQUENCE [LARGE SCALE GENOMIC DNA]</scope>
    <source>
        <strain evidence="8">DSM 17836 / JCM 10339 / NBRC 14399</strain>
    </source>
</reference>
<keyword evidence="4 7" id="KW-0808">Transferase</keyword>
<dbReference type="GO" id="GO:0019350">
    <property type="term" value="P:teichoic acid biosynthetic process"/>
    <property type="evidence" value="ECO:0007669"/>
    <property type="project" value="UniProtKB-KW"/>
</dbReference>
<keyword evidence="8" id="KW-1185">Reference proteome</keyword>
<dbReference type="EMBL" id="CP001736">
    <property type="protein sequence ID" value="ADB31803.1"/>
    <property type="molecule type" value="Genomic_DNA"/>
</dbReference>
<protein>
    <submittedName>
        <fullName evidence="7">CDP-glycerol:poly(Glycerophosphate) glycerophosphotransferase</fullName>
    </submittedName>
</protein>
<dbReference type="GO" id="GO:0005886">
    <property type="term" value="C:plasma membrane"/>
    <property type="evidence" value="ECO:0007669"/>
    <property type="project" value="UniProtKB-SubCell"/>
</dbReference>
<dbReference type="InterPro" id="IPR043149">
    <property type="entry name" value="TagF_N"/>
</dbReference>
<proteinExistence type="inferred from homology"/>
<evidence type="ECO:0000256" key="6">
    <source>
        <dbReference type="ARBA" id="ARBA00023136"/>
    </source>
</evidence>
<keyword evidence="5" id="KW-0777">Teichoic acid biosynthesis</keyword>
<gene>
    <name evidence="7" type="ordered locus">Kfla_2738</name>
</gene>
<accession>D2PZ09</accession>
<dbReference type="STRING" id="479435.Kfla_2738"/>
<dbReference type="RefSeq" id="WP_012920359.1">
    <property type="nucleotide sequence ID" value="NC_013729.1"/>
</dbReference>
<evidence type="ECO:0000256" key="2">
    <source>
        <dbReference type="ARBA" id="ARBA00010488"/>
    </source>
</evidence>
<name>D2PZ09_KRIFD</name>